<sequence>MFGEPPPSRPEQNGQRRDPEMTPSAIRKISLLPGARRQLSLTKHAQAPEQTHLSREHEKDRHTLDRASDMSQISMSPTESSASSIPASRYTISSSVGSGAEAFALPAKPRDSSSMTQQAATGQQPERDPAVKNNHFRKPSYATPVADFAAHRGQTAAITPPLVGDDLKSRLAGLKQFKAWSEKVHESSLQHEEALRKAKCQDIDSKATGDMIYRKTSAVTAHQAGAIRHDLPLKQAAEVIETSVDALTPFCSPQVTPVPIVSSSSTQKDTELLLPASPPTLNLQSRLEPESSNNGRLRASSRTIIISSTPVAELERLSRSRSNSRSDKSNSRSRSRQKEKKYPPVSFPKIYNEKVSENEPFQTNSKPQLLKRTSSTKASTPSISPMTKPTIRDIKDVPDNQEPLATPHDKRGRPVFYSTIHYYTECSHASPPATRPLDPDAQPRQDPDFHPTRPEITRSIIPGMCFNCDTAYRREKENEVVNACTGQVAEITNKLSSLVEQLELDDQSPSGDEDDSINDRHSARLHTPHRIPEDSHDLYHRLSSMSLPPISDDPSVPNTPAFPKRKSPDQESYQMRIMKQIRELEADIDKVRDAQDKHVKQVWAGYTRRWGPATLGVQRGPWSMNVERYQTRDDYDALLEHQRRSIDQRLAMPDEIGRLDDDDVQVVGVMDGGDADVEDGALSVVSNDGSSVASREGLLSRGGSRSVSWNGRGTPSTARTVTSVTSSSTNSYRDLPGATTPGEGKMKVGWIRE</sequence>
<comment type="caution">
    <text evidence="3">The sequence shown here is derived from an EMBL/GenBank/DDBJ whole genome shotgun (WGS) entry which is preliminary data.</text>
</comment>
<feature type="compositionally biased region" description="Basic and acidic residues" evidence="2">
    <location>
        <begin position="530"/>
        <end position="540"/>
    </location>
</feature>
<feature type="compositionally biased region" description="Basic and acidic residues" evidence="2">
    <location>
        <begin position="52"/>
        <end position="68"/>
    </location>
</feature>
<feature type="compositionally biased region" description="Polar residues" evidence="2">
    <location>
        <begin position="112"/>
        <end position="124"/>
    </location>
</feature>
<feature type="compositionally biased region" description="Polar residues" evidence="2">
    <location>
        <begin position="279"/>
        <end position="295"/>
    </location>
</feature>
<keyword evidence="1" id="KW-0175">Coiled coil</keyword>
<feature type="compositionally biased region" description="Basic and acidic residues" evidence="2">
    <location>
        <begin position="437"/>
        <end position="455"/>
    </location>
</feature>
<feature type="compositionally biased region" description="Polar residues" evidence="2">
    <location>
        <begin position="69"/>
        <end position="97"/>
    </location>
</feature>
<dbReference type="AlphaFoldDB" id="A0AAN8I4I7"/>
<keyword evidence="4" id="KW-1185">Reference proteome</keyword>
<evidence type="ECO:0000256" key="2">
    <source>
        <dbReference type="SAM" id="MobiDB-lite"/>
    </source>
</evidence>
<proteinExistence type="predicted"/>
<accession>A0AAN8I4I7</accession>
<feature type="compositionally biased region" description="Basic and acidic residues" evidence="2">
    <location>
        <begin position="744"/>
        <end position="753"/>
    </location>
</feature>
<feature type="compositionally biased region" description="Polar residues" evidence="2">
    <location>
        <begin position="359"/>
        <end position="387"/>
    </location>
</feature>
<feature type="region of interest" description="Disordered" evidence="2">
    <location>
        <begin position="1"/>
        <end position="137"/>
    </location>
</feature>
<dbReference type="Proteomes" id="UP001316803">
    <property type="component" value="Unassembled WGS sequence"/>
</dbReference>
<dbReference type="EMBL" id="JAKLMC020000018">
    <property type="protein sequence ID" value="KAK5951769.1"/>
    <property type="molecule type" value="Genomic_DNA"/>
</dbReference>
<feature type="compositionally biased region" description="Low complexity" evidence="2">
    <location>
        <begin position="300"/>
        <end position="309"/>
    </location>
</feature>
<protein>
    <submittedName>
        <fullName evidence="3">Uncharacterized protein</fullName>
    </submittedName>
</protein>
<feature type="region of interest" description="Disordered" evidence="2">
    <location>
        <begin position="260"/>
        <end position="413"/>
    </location>
</feature>
<feature type="compositionally biased region" description="Polar residues" evidence="2">
    <location>
        <begin position="39"/>
        <end position="51"/>
    </location>
</feature>
<feature type="compositionally biased region" description="Basic and acidic residues" evidence="2">
    <location>
        <begin position="313"/>
        <end position="330"/>
    </location>
</feature>
<feature type="coiled-coil region" evidence="1">
    <location>
        <begin position="574"/>
        <end position="601"/>
    </location>
</feature>
<feature type="region of interest" description="Disordered" evidence="2">
    <location>
        <begin position="503"/>
        <end position="572"/>
    </location>
</feature>
<evidence type="ECO:0000313" key="3">
    <source>
        <dbReference type="EMBL" id="KAK5951769.1"/>
    </source>
</evidence>
<reference evidence="3 4" key="1">
    <citation type="submission" date="2022-12" db="EMBL/GenBank/DDBJ databases">
        <title>Genomic features and morphological characterization of a novel Knufia sp. strain isolated from spacecraft assembly facility.</title>
        <authorList>
            <person name="Teixeira M."/>
            <person name="Chander A.M."/>
            <person name="Stajich J.E."/>
            <person name="Venkateswaran K."/>
        </authorList>
    </citation>
    <scope>NUCLEOTIDE SEQUENCE [LARGE SCALE GENOMIC DNA]</scope>
    <source>
        <strain evidence="3 4">FJI-L2-BK-P2</strain>
    </source>
</reference>
<feature type="region of interest" description="Disordered" evidence="2">
    <location>
        <begin position="427"/>
        <end position="455"/>
    </location>
</feature>
<feature type="compositionally biased region" description="Low complexity" evidence="2">
    <location>
        <begin position="694"/>
        <end position="731"/>
    </location>
</feature>
<evidence type="ECO:0000313" key="4">
    <source>
        <dbReference type="Proteomes" id="UP001316803"/>
    </source>
</evidence>
<name>A0AAN8I4I7_9EURO</name>
<organism evidence="3 4">
    <name type="scientific">Knufia fluminis</name>
    <dbReference type="NCBI Taxonomy" id="191047"/>
    <lineage>
        <taxon>Eukaryota</taxon>
        <taxon>Fungi</taxon>
        <taxon>Dikarya</taxon>
        <taxon>Ascomycota</taxon>
        <taxon>Pezizomycotina</taxon>
        <taxon>Eurotiomycetes</taxon>
        <taxon>Chaetothyriomycetidae</taxon>
        <taxon>Chaetothyriales</taxon>
        <taxon>Trichomeriaceae</taxon>
        <taxon>Knufia</taxon>
    </lineage>
</organism>
<gene>
    <name evidence="3" type="ORF">OHC33_007061</name>
</gene>
<evidence type="ECO:0000256" key="1">
    <source>
        <dbReference type="SAM" id="Coils"/>
    </source>
</evidence>
<feature type="compositionally biased region" description="Acidic residues" evidence="2">
    <location>
        <begin position="503"/>
        <end position="516"/>
    </location>
</feature>
<feature type="region of interest" description="Disordered" evidence="2">
    <location>
        <begin position="693"/>
        <end position="753"/>
    </location>
</feature>